<name>A0A1W2TQG9_ROSNE</name>
<proteinExistence type="predicted"/>
<dbReference type="EMBL" id="DF977497">
    <property type="protein sequence ID" value="GAP90694.2"/>
    <property type="molecule type" value="Genomic_DNA"/>
</dbReference>
<dbReference type="AlphaFoldDB" id="A0A1W2TQG9"/>
<keyword evidence="3" id="KW-1185">Reference proteome</keyword>
<evidence type="ECO:0000313" key="3">
    <source>
        <dbReference type="Proteomes" id="UP000054516"/>
    </source>
</evidence>
<dbReference type="OrthoDB" id="408373at2759"/>
<protein>
    <recommendedName>
        <fullName evidence="1">AB hydrolase-1 domain-containing protein</fullName>
    </recommendedName>
</protein>
<dbReference type="Gene3D" id="3.40.50.1820">
    <property type="entry name" value="alpha/beta hydrolase"/>
    <property type="match status" value="1"/>
</dbReference>
<accession>A0A1W2TQG9</accession>
<dbReference type="PANTHER" id="PTHR37017">
    <property type="entry name" value="AB HYDROLASE-1 DOMAIN-CONTAINING PROTEIN-RELATED"/>
    <property type="match status" value="1"/>
</dbReference>
<evidence type="ECO:0000259" key="1">
    <source>
        <dbReference type="Pfam" id="PF12697"/>
    </source>
</evidence>
<dbReference type="Pfam" id="PF12697">
    <property type="entry name" value="Abhydrolase_6"/>
    <property type="match status" value="1"/>
</dbReference>
<dbReference type="STRING" id="77044.A0A1W2TQG9"/>
<dbReference type="PANTHER" id="PTHR37017:SF11">
    <property type="entry name" value="ESTERASE_LIPASE_THIOESTERASE DOMAIN-CONTAINING PROTEIN"/>
    <property type="match status" value="1"/>
</dbReference>
<evidence type="ECO:0000313" key="2">
    <source>
        <dbReference type="EMBL" id="GAP90694.2"/>
    </source>
</evidence>
<dbReference type="InterPro" id="IPR029058">
    <property type="entry name" value="AB_hydrolase_fold"/>
</dbReference>
<gene>
    <name evidence="2" type="ORF">SAMD00023353_5200180</name>
</gene>
<dbReference type="SUPFAM" id="SSF53474">
    <property type="entry name" value="alpha/beta-Hydrolases"/>
    <property type="match status" value="1"/>
</dbReference>
<reference evidence="2" key="1">
    <citation type="submission" date="2016-03" db="EMBL/GenBank/DDBJ databases">
        <title>Draft genome sequence of Rosellinia necatrix.</title>
        <authorList>
            <person name="Kanematsu S."/>
        </authorList>
    </citation>
    <scope>NUCLEOTIDE SEQUENCE [LARGE SCALE GENOMIC DNA]</scope>
    <source>
        <strain evidence="2">W97</strain>
    </source>
</reference>
<dbReference type="InterPro" id="IPR052897">
    <property type="entry name" value="Sec-Metab_Biosynth_Hydrolase"/>
</dbReference>
<dbReference type="OMA" id="PATHEPW"/>
<organism evidence="2">
    <name type="scientific">Rosellinia necatrix</name>
    <name type="common">White root-rot fungus</name>
    <dbReference type="NCBI Taxonomy" id="77044"/>
    <lineage>
        <taxon>Eukaryota</taxon>
        <taxon>Fungi</taxon>
        <taxon>Dikarya</taxon>
        <taxon>Ascomycota</taxon>
        <taxon>Pezizomycotina</taxon>
        <taxon>Sordariomycetes</taxon>
        <taxon>Xylariomycetidae</taxon>
        <taxon>Xylariales</taxon>
        <taxon>Xylariaceae</taxon>
        <taxon>Rosellinia</taxon>
    </lineage>
</organism>
<feature type="domain" description="AB hydrolase-1" evidence="1">
    <location>
        <begin position="8"/>
        <end position="240"/>
    </location>
</feature>
<dbReference type="InterPro" id="IPR000073">
    <property type="entry name" value="AB_hydrolase_1"/>
</dbReference>
<sequence>MANSKPTIFFLPGGFHSPWVFDSVRSILSDRGIATDAAAFPSIGTTDPRVGMLDDAKHLRSLLTKAIDEEGKEVVLVAHSYAGVASANAVEGLGVHQRKARGERGGVLMILYLAASVIPAGTSFAELLDPNNLPWDVSEDGFVKPNNAIHRYYADVEPALANRAVEALKSMPMQVLLDKSTYEPWKQGFEVGYVFTEDDNSLPLGLQKAIWAQFPEGSFAASLASGHSPFLNVPRDLADAIEKGIDNVVGTKPSA</sequence>
<dbReference type="Proteomes" id="UP000054516">
    <property type="component" value="Unassembled WGS sequence"/>
</dbReference>